<dbReference type="KEGG" id="ddr:Deide_3p00750"/>
<name>C1D3D0_DEIDV</name>
<accession>C1D3D0</accession>
<dbReference type="SUPFAM" id="SSF51556">
    <property type="entry name" value="Metallo-dependent hydrolases"/>
    <property type="match status" value="1"/>
</dbReference>
<dbReference type="Gene3D" id="3.20.20.140">
    <property type="entry name" value="Metal-dependent hydrolases"/>
    <property type="match status" value="1"/>
</dbReference>
<dbReference type="RefSeq" id="WP_012694882.1">
    <property type="nucleotide sequence ID" value="NC_012528.1"/>
</dbReference>
<sequence>MNLTDIPIYDHHAHALLHEPLWRAGPIEPYFTEATDPLILQHFARDTLFFRRSMRDLAAYYGCAPTMDAVLEARQNQDYGDLARHMFQDARIDTVLIDDGVWPDRLWSVRQSADRLPCAVRRVLRLESEVALLAAEHDSAAGLLTALETHLRHLAPTLAGLKSIAAYRTGLDISRPTAHSVEAAFTVLKRETSPGAVPRVNSKPLIDSVVWTGLRVAVDTGLPVQFHTGYGDPDLDMRLASPLHLRGVLEAPELRGLKVVMLHCYPYVREAGYLASVYGGAYLDLGLTIPYTSVTAMRTATLEALHLAPVTKVLFSTDAQRTPELYWLAARWGRTVLGDALDLTVRDGDLSPQEADWAARRILHDNARDLYPSIVVRAS</sequence>
<dbReference type="Pfam" id="PF04909">
    <property type="entry name" value="Amidohydro_2"/>
    <property type="match status" value="1"/>
</dbReference>
<organism evidence="2 3">
    <name type="scientific">Deinococcus deserti (strain DSM 17065 / CIP 109153 / LMG 22923 / VCD115)</name>
    <dbReference type="NCBI Taxonomy" id="546414"/>
    <lineage>
        <taxon>Bacteria</taxon>
        <taxon>Thermotogati</taxon>
        <taxon>Deinococcota</taxon>
        <taxon>Deinococci</taxon>
        <taxon>Deinococcales</taxon>
        <taxon>Deinococcaceae</taxon>
        <taxon>Deinococcus</taxon>
    </lineage>
</organism>
<dbReference type="HOGENOM" id="CLU_017290_4_2_0"/>
<dbReference type="PANTHER" id="PTHR43383">
    <property type="entry name" value="NODULIN 6"/>
    <property type="match status" value="1"/>
</dbReference>
<gene>
    <name evidence="2" type="ordered locus">Deide_3p00750</name>
</gene>
<dbReference type="AlphaFoldDB" id="C1D3D0"/>
<geneLocation type="plasmid" evidence="3">
    <name>pDeide3</name>
</geneLocation>
<keyword evidence="2" id="KW-0614">Plasmid</keyword>
<dbReference type="Proteomes" id="UP000002208">
    <property type="component" value="Plasmid 3"/>
</dbReference>
<dbReference type="InterPro" id="IPR006680">
    <property type="entry name" value="Amidohydro-rel"/>
</dbReference>
<evidence type="ECO:0000313" key="3">
    <source>
        <dbReference type="Proteomes" id="UP000002208"/>
    </source>
</evidence>
<dbReference type="OrthoDB" id="8244441at2"/>
<feature type="domain" description="Amidohydrolase-related" evidence="1">
    <location>
        <begin position="189"/>
        <end position="372"/>
    </location>
</feature>
<protein>
    <submittedName>
        <fullName evidence="2">Putative amidohydrolase 2</fullName>
    </submittedName>
</protein>
<dbReference type="GO" id="GO:0016787">
    <property type="term" value="F:hydrolase activity"/>
    <property type="evidence" value="ECO:0007669"/>
    <property type="project" value="UniProtKB-KW"/>
</dbReference>
<evidence type="ECO:0000259" key="1">
    <source>
        <dbReference type="Pfam" id="PF04909"/>
    </source>
</evidence>
<evidence type="ECO:0000313" key="2">
    <source>
        <dbReference type="EMBL" id="ACO48009.1"/>
    </source>
</evidence>
<dbReference type="EMBL" id="CP001117">
    <property type="protein sequence ID" value="ACO48009.1"/>
    <property type="molecule type" value="Genomic_DNA"/>
</dbReference>
<keyword evidence="2" id="KW-0378">Hydrolase</keyword>
<reference evidence="2 3" key="1">
    <citation type="journal article" date="2009" name="PLoS Genet.">
        <title>Alliance of proteomics and genomics to unravel the specificities of Sahara bacterium Deinococcus deserti.</title>
        <authorList>
            <person name="de Groot A."/>
            <person name="Dulermo R."/>
            <person name="Ortet P."/>
            <person name="Blanchard L."/>
            <person name="Guerin P."/>
            <person name="Fernandez B."/>
            <person name="Vacherie B."/>
            <person name="Dossat C."/>
            <person name="Jolivet E."/>
            <person name="Siguier P."/>
            <person name="Chandler M."/>
            <person name="Barakat M."/>
            <person name="Dedieu A."/>
            <person name="Barbe V."/>
            <person name="Heulin T."/>
            <person name="Sommer S."/>
            <person name="Achouak W."/>
            <person name="Armengaud J."/>
        </authorList>
    </citation>
    <scope>NUCLEOTIDE SEQUENCE [LARGE SCALE GENOMIC DNA]</scope>
    <source>
        <strain evidence="3">DSM 17065 / CIP 109153 / LMG 22923 / VCD115</strain>
        <plasmid evidence="3">pDeide3</plasmid>
    </source>
</reference>
<dbReference type="InterPro" id="IPR032466">
    <property type="entry name" value="Metal_Hydrolase"/>
</dbReference>
<keyword evidence="3" id="KW-1185">Reference proteome</keyword>
<proteinExistence type="predicted"/>
<dbReference type="PANTHER" id="PTHR43383:SF2">
    <property type="entry name" value="AMIDOHYDROLASE 2 FAMILY PROTEIN"/>
    <property type="match status" value="1"/>
</dbReference>